<evidence type="ECO:0000256" key="1">
    <source>
        <dbReference type="SAM" id="Phobius"/>
    </source>
</evidence>
<comment type="caution">
    <text evidence="2">The sequence shown here is derived from an EMBL/GenBank/DDBJ whole genome shotgun (WGS) entry which is preliminary data.</text>
</comment>
<evidence type="ECO:0000313" key="2">
    <source>
        <dbReference type="EMBL" id="TGE34784.1"/>
    </source>
</evidence>
<feature type="transmembrane region" description="Helical" evidence="1">
    <location>
        <begin position="12"/>
        <end position="32"/>
    </location>
</feature>
<keyword evidence="1" id="KW-1133">Transmembrane helix</keyword>
<accession>A0A4Z0QW92</accession>
<dbReference type="AlphaFoldDB" id="A0A4Z0QW92"/>
<dbReference type="EMBL" id="SPQQ01000029">
    <property type="protein sequence ID" value="TGE34784.1"/>
    <property type="molecule type" value="Genomic_DNA"/>
</dbReference>
<organism evidence="2 3">
    <name type="scientific">Desulfosporosinus fructosivorans</name>
    <dbReference type="NCBI Taxonomy" id="2018669"/>
    <lineage>
        <taxon>Bacteria</taxon>
        <taxon>Bacillati</taxon>
        <taxon>Bacillota</taxon>
        <taxon>Clostridia</taxon>
        <taxon>Eubacteriales</taxon>
        <taxon>Desulfitobacteriaceae</taxon>
        <taxon>Desulfosporosinus</taxon>
    </lineage>
</organism>
<reference evidence="2 3" key="1">
    <citation type="submission" date="2019-03" db="EMBL/GenBank/DDBJ databases">
        <title>Draft Genome Sequence of Desulfosporosinus fructosivorans Strain 63.6F, Isolated from Marine Sediment in the Baltic Sea.</title>
        <authorList>
            <person name="Hausmann B."/>
            <person name="Vandieken V."/>
            <person name="Pjevac P."/>
            <person name="Schreck K."/>
            <person name="Herbold C.W."/>
            <person name="Loy A."/>
        </authorList>
    </citation>
    <scope>NUCLEOTIDE SEQUENCE [LARGE SCALE GENOMIC DNA]</scope>
    <source>
        <strain evidence="2 3">63.6F</strain>
    </source>
</reference>
<keyword evidence="3" id="KW-1185">Reference proteome</keyword>
<protein>
    <submittedName>
        <fullName evidence="2">Uncharacterized protein</fullName>
    </submittedName>
</protein>
<proteinExistence type="predicted"/>
<gene>
    <name evidence="2" type="ORF">E4K67_28820</name>
</gene>
<keyword evidence="1" id="KW-0812">Transmembrane</keyword>
<evidence type="ECO:0000313" key="3">
    <source>
        <dbReference type="Proteomes" id="UP000298460"/>
    </source>
</evidence>
<dbReference type="Proteomes" id="UP000298460">
    <property type="component" value="Unassembled WGS sequence"/>
</dbReference>
<keyword evidence="1" id="KW-0472">Membrane</keyword>
<dbReference type="RefSeq" id="WP_135553078.1">
    <property type="nucleotide sequence ID" value="NZ_SPQQ01000029.1"/>
</dbReference>
<sequence>MMVRSSAKLESIVGVLTVLTALTGLLYVFRVFGNCLKYQHSVQQEWVEAQMTKLYADVCVPVFRHCPTYLIGLAMNRIQLLRPTLSKFLTSLSNYKER</sequence>
<name>A0A4Z0QW92_9FIRM</name>